<dbReference type="RefSeq" id="WP_070734186.1">
    <property type="nucleotide sequence ID" value="NZ_MDZC01000057.1"/>
</dbReference>
<reference evidence="1 2" key="1">
    <citation type="submission" date="2016-08" db="EMBL/GenBank/DDBJ databases">
        <title>Hymenobacter coccineus sp. nov., Hymenobacter lapidarius sp. nov. and Hymenobacter glacialis sp. nov., isolated from Antarctic soil.</title>
        <authorList>
            <person name="Sedlacek I."/>
            <person name="Kralova S."/>
            <person name="Kyrova K."/>
            <person name="Maslanova I."/>
            <person name="Stankova E."/>
            <person name="Vrbovska V."/>
            <person name="Nemec M."/>
            <person name="Bartak M."/>
            <person name="Svec P."/>
            <person name="Busse H.-J."/>
            <person name="Pantucek R."/>
        </authorList>
    </citation>
    <scope>NUCLEOTIDE SEQUENCE [LARGE SCALE GENOMIC DNA]</scope>
    <source>
        <strain evidence="1 2">CCM 8648</strain>
    </source>
</reference>
<accession>A0A1G1T429</accession>
<evidence type="ECO:0000313" key="1">
    <source>
        <dbReference type="EMBL" id="OGX85625.1"/>
    </source>
</evidence>
<sequence>MPQDLAYSFDDEVATKFCYDLDNKRLEIHFTRCWENATQQHLEGPCYLLIHQWTDARCQNASHRQGNVPPPKFFPLEDSMGIISMIHFFEWTKEQLELVVNTIDDRYLLLQFINPSVEVVR</sequence>
<dbReference type="EMBL" id="MDZC01000057">
    <property type="protein sequence ID" value="OGX85625.1"/>
    <property type="molecule type" value="Genomic_DNA"/>
</dbReference>
<gene>
    <name evidence="1" type="ORF">BEN48_01985</name>
</gene>
<dbReference type="Proteomes" id="UP000177791">
    <property type="component" value="Unassembled WGS sequence"/>
</dbReference>
<organism evidence="1 2">
    <name type="scientific">Hymenobacter glacialis</name>
    <dbReference type="NCBI Taxonomy" id="1908236"/>
    <lineage>
        <taxon>Bacteria</taxon>
        <taxon>Pseudomonadati</taxon>
        <taxon>Bacteroidota</taxon>
        <taxon>Cytophagia</taxon>
        <taxon>Cytophagales</taxon>
        <taxon>Hymenobacteraceae</taxon>
        <taxon>Hymenobacter</taxon>
    </lineage>
</organism>
<keyword evidence="2" id="KW-1185">Reference proteome</keyword>
<dbReference type="AlphaFoldDB" id="A0A1G1T429"/>
<protein>
    <submittedName>
        <fullName evidence="1">Uncharacterized protein</fullName>
    </submittedName>
</protein>
<evidence type="ECO:0000313" key="2">
    <source>
        <dbReference type="Proteomes" id="UP000177791"/>
    </source>
</evidence>
<proteinExistence type="predicted"/>
<comment type="caution">
    <text evidence="1">The sequence shown here is derived from an EMBL/GenBank/DDBJ whole genome shotgun (WGS) entry which is preliminary data.</text>
</comment>
<dbReference type="OrthoDB" id="1447436at2"/>
<name>A0A1G1T429_9BACT</name>